<name>A0A6B2BE07_PSESX</name>
<sequence length="171" mass="19575">MMINPQLDNKVISAQIQIAEEMLQVARNELEYERVQMVNALAGEKRAKAFIEFLERTDERRSALYPFNQARDAYLSAGFGGVQAGELERHREYLNYVISFARGREGDVRKLEEMVALLEKDIAQLKTVEDYGFCGILQFMAVKNMWWGQSALCNPSHDGYLPQSFSQLSGR</sequence>
<comment type="caution">
    <text evidence="1">The sequence shown here is derived from an EMBL/GenBank/DDBJ whole genome shotgun (WGS) entry which is preliminary data.</text>
</comment>
<dbReference type="EMBL" id="VLIF01000029">
    <property type="protein sequence ID" value="NAO79100.1"/>
    <property type="molecule type" value="Genomic_DNA"/>
</dbReference>
<evidence type="ECO:0000313" key="1">
    <source>
        <dbReference type="EMBL" id="NAO79100.1"/>
    </source>
</evidence>
<gene>
    <name evidence="1" type="ORF">PspP123CL_24840</name>
</gene>
<accession>A0A6B2BE07</accession>
<organism evidence="1">
    <name type="scientific">Pseudomonas syringae</name>
    <dbReference type="NCBI Taxonomy" id="317"/>
    <lineage>
        <taxon>Bacteria</taxon>
        <taxon>Pseudomonadati</taxon>
        <taxon>Pseudomonadota</taxon>
        <taxon>Gammaproteobacteria</taxon>
        <taxon>Pseudomonadales</taxon>
        <taxon>Pseudomonadaceae</taxon>
        <taxon>Pseudomonas</taxon>
    </lineage>
</organism>
<reference evidence="1" key="1">
    <citation type="journal article" date="2020" name="Phytopathology">
        <title>Zucchini vein clearing disease is caused by several lineages within Pseudomonas syringae species complex.</title>
        <authorList>
            <person name="Lacault C."/>
            <person name="Briand M."/>
            <person name="Jacques M.A."/>
            <person name="Darrasse A."/>
        </authorList>
    </citation>
    <scope>NUCLEOTIDE SEQUENCE</scope>
    <source>
        <strain evidence="1">P123</strain>
    </source>
</reference>
<dbReference type="AlphaFoldDB" id="A0A6B2BE07"/>
<dbReference type="RefSeq" id="WP_024662912.1">
    <property type="nucleotide sequence ID" value="NZ_JAJISS010000027.1"/>
</dbReference>
<proteinExistence type="predicted"/>
<protein>
    <submittedName>
        <fullName evidence="1">Uncharacterized protein</fullName>
    </submittedName>
</protein>